<organism evidence="1 2">
    <name type="scientific">Compostibacter hankyongensis</name>
    <dbReference type="NCBI Taxonomy" id="1007089"/>
    <lineage>
        <taxon>Bacteria</taxon>
        <taxon>Pseudomonadati</taxon>
        <taxon>Bacteroidota</taxon>
        <taxon>Chitinophagia</taxon>
        <taxon>Chitinophagales</taxon>
        <taxon>Chitinophagaceae</taxon>
        <taxon>Compostibacter</taxon>
    </lineage>
</organism>
<protein>
    <submittedName>
        <fullName evidence="1">Uncharacterized protein</fullName>
    </submittedName>
</protein>
<keyword evidence="2" id="KW-1185">Reference proteome</keyword>
<evidence type="ECO:0000313" key="1">
    <source>
        <dbReference type="EMBL" id="GAA4303213.1"/>
    </source>
</evidence>
<reference evidence="2" key="1">
    <citation type="journal article" date="2019" name="Int. J. Syst. Evol. Microbiol.">
        <title>The Global Catalogue of Microorganisms (GCM) 10K type strain sequencing project: providing services to taxonomists for standard genome sequencing and annotation.</title>
        <authorList>
            <consortium name="The Broad Institute Genomics Platform"/>
            <consortium name="The Broad Institute Genome Sequencing Center for Infectious Disease"/>
            <person name="Wu L."/>
            <person name="Ma J."/>
        </authorList>
    </citation>
    <scope>NUCLEOTIDE SEQUENCE [LARGE SCALE GENOMIC DNA]</scope>
    <source>
        <strain evidence="2">JCM 17664</strain>
    </source>
</reference>
<sequence length="457" mass="51911">MPLRAQHLSYSASVGSFTTYFRIAGKCGQYLFIYKSRFGKDSLIGYTGDMQEAVRQPLKFLPQEVDELEFIAYPDHIFLYCVYRQRNELRCMTARLDSLGRLRGRPAIIDRMPLREGLQVARGIGGFRLIKSAGQERMMILGIREPPDSPFCRIRTFLLGPASELLHRGAVVLPWQSAQDQLNSLLMADGTLLFVRGSQAVFDRGITRVMLFHKPPEVDLLYGMPCPLDGRAVSPSMMLKAGVRDGCFWWTAWAYNKSHRFIAGLYTCLYNYRTRRILIHRFSPLGTRLWREQKGRRHAASIDFEACRFRDLIFDRGGHGILFAEDAHVPGSRRAASGNMLLLKIDTTGSLNGYDIAERPADMGLYYTSAAYLILNTGDALHLLYNRIYSSGRLFGNVKRAIFDYRYDGVHPSGALPLRIVPDTDNWMLGLGRQTGPRTIIVPCERNGNLLFARLEF</sequence>
<gene>
    <name evidence="1" type="ORF">GCM10023143_06400</name>
</gene>
<accession>A0ABP8FGC9</accession>
<comment type="caution">
    <text evidence="1">The sequence shown here is derived from an EMBL/GenBank/DDBJ whole genome shotgun (WGS) entry which is preliminary data.</text>
</comment>
<dbReference type="EMBL" id="BAABFN010000001">
    <property type="protein sequence ID" value="GAA4303213.1"/>
    <property type="molecule type" value="Genomic_DNA"/>
</dbReference>
<evidence type="ECO:0000313" key="2">
    <source>
        <dbReference type="Proteomes" id="UP001501207"/>
    </source>
</evidence>
<dbReference type="Proteomes" id="UP001501207">
    <property type="component" value="Unassembled WGS sequence"/>
</dbReference>
<proteinExistence type="predicted"/>
<name>A0ABP8FGC9_9BACT</name>